<dbReference type="SUPFAM" id="SSF46894">
    <property type="entry name" value="C-terminal effector domain of the bipartite response regulators"/>
    <property type="match status" value="1"/>
</dbReference>
<keyword evidence="10" id="KW-1185">Reference proteome</keyword>
<dbReference type="PRINTS" id="PR00038">
    <property type="entry name" value="HTHLUXR"/>
</dbReference>
<dbReference type="EMBL" id="CP024955">
    <property type="protein sequence ID" value="ATY86041.1"/>
    <property type="molecule type" value="Genomic_DNA"/>
</dbReference>
<dbReference type="SMART" id="SM00448">
    <property type="entry name" value="REC"/>
    <property type="match status" value="1"/>
</dbReference>
<gene>
    <name evidence="9" type="ORF">CVV65_14800</name>
</gene>
<keyword evidence="1 6" id="KW-0597">Phosphoprotein</keyword>
<proteinExistence type="predicted"/>
<feature type="modified residue" description="4-aspartylphosphate" evidence="6">
    <location>
        <position position="56"/>
    </location>
</feature>
<keyword evidence="4" id="KW-0238">DNA-binding</keyword>
<dbReference type="CDD" id="cd17535">
    <property type="entry name" value="REC_NarL-like"/>
    <property type="match status" value="1"/>
</dbReference>
<dbReference type="InterPro" id="IPR011006">
    <property type="entry name" value="CheY-like_superfamily"/>
</dbReference>
<evidence type="ECO:0000259" key="8">
    <source>
        <dbReference type="PROSITE" id="PS50110"/>
    </source>
</evidence>
<dbReference type="InterPro" id="IPR000792">
    <property type="entry name" value="Tscrpt_reg_LuxR_C"/>
</dbReference>
<evidence type="ECO:0000256" key="1">
    <source>
        <dbReference type="ARBA" id="ARBA00022553"/>
    </source>
</evidence>
<dbReference type="Pfam" id="PF00196">
    <property type="entry name" value="GerE"/>
    <property type="match status" value="1"/>
</dbReference>
<dbReference type="InterPro" id="IPR058245">
    <property type="entry name" value="NreC/VraR/RcsB-like_REC"/>
</dbReference>
<dbReference type="Proteomes" id="UP000231932">
    <property type="component" value="Chromosome"/>
</dbReference>
<dbReference type="KEGG" id="kyr:CVV65_14800"/>
<keyword evidence="2" id="KW-0902">Two-component regulatory system</keyword>
<dbReference type="InterPro" id="IPR039420">
    <property type="entry name" value="WalR-like"/>
</dbReference>
<dbReference type="Gene3D" id="3.40.50.2300">
    <property type="match status" value="1"/>
</dbReference>
<dbReference type="AlphaFoldDB" id="A0A2K8N9M7"/>
<dbReference type="Gene3D" id="1.10.10.10">
    <property type="entry name" value="Winged helix-like DNA-binding domain superfamily/Winged helix DNA-binding domain"/>
    <property type="match status" value="1"/>
</dbReference>
<evidence type="ECO:0000256" key="3">
    <source>
        <dbReference type="ARBA" id="ARBA00023015"/>
    </source>
</evidence>
<dbReference type="PROSITE" id="PS00622">
    <property type="entry name" value="HTH_LUXR_1"/>
    <property type="match status" value="1"/>
</dbReference>
<evidence type="ECO:0000256" key="2">
    <source>
        <dbReference type="ARBA" id="ARBA00023012"/>
    </source>
</evidence>
<feature type="domain" description="Response regulatory" evidence="8">
    <location>
        <begin position="5"/>
        <end position="120"/>
    </location>
</feature>
<dbReference type="CDD" id="cd06170">
    <property type="entry name" value="LuxR_C_like"/>
    <property type="match status" value="1"/>
</dbReference>
<dbReference type="SMART" id="SM00421">
    <property type="entry name" value="HTH_LUXR"/>
    <property type="match status" value="1"/>
</dbReference>
<dbReference type="GO" id="GO:0000160">
    <property type="term" value="P:phosphorelay signal transduction system"/>
    <property type="evidence" value="ECO:0007669"/>
    <property type="project" value="UniProtKB-KW"/>
</dbReference>
<keyword evidence="3" id="KW-0805">Transcription regulation</keyword>
<name>A0A2K8N9M7_9BACL</name>
<dbReference type="PROSITE" id="PS50110">
    <property type="entry name" value="RESPONSE_REGULATORY"/>
    <property type="match status" value="1"/>
</dbReference>
<dbReference type="PANTHER" id="PTHR43214">
    <property type="entry name" value="TWO-COMPONENT RESPONSE REGULATOR"/>
    <property type="match status" value="1"/>
</dbReference>
<evidence type="ECO:0000259" key="7">
    <source>
        <dbReference type="PROSITE" id="PS50043"/>
    </source>
</evidence>
<keyword evidence="5" id="KW-0804">Transcription</keyword>
<dbReference type="GO" id="GO:0003677">
    <property type="term" value="F:DNA binding"/>
    <property type="evidence" value="ECO:0007669"/>
    <property type="project" value="UniProtKB-KW"/>
</dbReference>
<accession>A0A2K8N9M7</accession>
<dbReference type="Pfam" id="PF00072">
    <property type="entry name" value="Response_reg"/>
    <property type="match status" value="1"/>
</dbReference>
<feature type="domain" description="HTH luxR-type" evidence="7">
    <location>
        <begin position="208"/>
        <end position="273"/>
    </location>
</feature>
<dbReference type="GO" id="GO:0006355">
    <property type="term" value="P:regulation of DNA-templated transcription"/>
    <property type="evidence" value="ECO:0007669"/>
    <property type="project" value="InterPro"/>
</dbReference>
<evidence type="ECO:0000313" key="10">
    <source>
        <dbReference type="Proteomes" id="UP000231932"/>
    </source>
</evidence>
<evidence type="ECO:0000256" key="5">
    <source>
        <dbReference type="ARBA" id="ARBA00023163"/>
    </source>
</evidence>
<evidence type="ECO:0008006" key="11">
    <source>
        <dbReference type="Google" id="ProtNLM"/>
    </source>
</evidence>
<reference evidence="10" key="1">
    <citation type="submission" date="2017-11" db="EMBL/GenBank/DDBJ databases">
        <title>Complete Genome Sequence of Kyrpidia sp. Strain EA-1, a thermophilic, hydrogen-oxidizing Bacterium, isolated from the Azores.</title>
        <authorList>
            <person name="Reiner J.E."/>
            <person name="Lapp C.J."/>
            <person name="Bunk B."/>
            <person name="Gescher J."/>
        </authorList>
    </citation>
    <scope>NUCLEOTIDE SEQUENCE [LARGE SCALE GENOMIC DNA]</scope>
    <source>
        <strain evidence="10">EA-1</strain>
    </source>
</reference>
<dbReference type="RefSeq" id="WP_100668791.1">
    <property type="nucleotide sequence ID" value="NZ_CP024955.1"/>
</dbReference>
<organism evidence="9 10">
    <name type="scientific">Kyrpidia spormannii</name>
    <dbReference type="NCBI Taxonomy" id="2055160"/>
    <lineage>
        <taxon>Bacteria</taxon>
        <taxon>Bacillati</taxon>
        <taxon>Bacillota</taxon>
        <taxon>Bacilli</taxon>
        <taxon>Bacillales</taxon>
        <taxon>Alicyclobacillaceae</taxon>
        <taxon>Kyrpidia</taxon>
    </lineage>
</organism>
<dbReference type="InterPro" id="IPR001789">
    <property type="entry name" value="Sig_transdc_resp-reg_receiver"/>
</dbReference>
<dbReference type="OrthoDB" id="9779069at2"/>
<evidence type="ECO:0000256" key="6">
    <source>
        <dbReference type="PROSITE-ProRule" id="PRU00169"/>
    </source>
</evidence>
<evidence type="ECO:0000256" key="4">
    <source>
        <dbReference type="ARBA" id="ARBA00023125"/>
    </source>
</evidence>
<dbReference type="InterPro" id="IPR016032">
    <property type="entry name" value="Sig_transdc_resp-reg_C-effctor"/>
</dbReference>
<protein>
    <recommendedName>
        <fullName evidence="11">DNA-binding response regulator</fullName>
    </recommendedName>
</protein>
<evidence type="ECO:0000313" key="9">
    <source>
        <dbReference type="EMBL" id="ATY86041.1"/>
    </source>
</evidence>
<dbReference type="InterPro" id="IPR036388">
    <property type="entry name" value="WH-like_DNA-bd_sf"/>
</dbReference>
<sequence length="278" mass="29744">MAEIRILLVDHHLRYRRGLRSILEMEKEMMPVGEVRNIQEIQNVLENTPIDVVVLDLATAGDKAAEAVSTIKSIRPETRVMVLAHEANGRLVEVLAAGADGVLLKDVGASGLVDGIRGLARVGAYLHPAVARVVLEVLRSVLVDGREDAACGEAVGWGGAQVPAAVAAPTPALAVHAPAGEGRDASRGEAGWDWMVDLESEEAGEDRAPGIVAPLTKREFEVLQLLAEGRSNRDIAKALVLSEKTVKNHVASILDKLVVRDRTQAVLVALRRGWVTLS</sequence>
<dbReference type="SUPFAM" id="SSF52172">
    <property type="entry name" value="CheY-like"/>
    <property type="match status" value="1"/>
</dbReference>
<dbReference type="PROSITE" id="PS50043">
    <property type="entry name" value="HTH_LUXR_2"/>
    <property type="match status" value="1"/>
</dbReference>